<accession>A0ABT6JQH5</accession>
<name>A0ABT6JQH5_9GAMM</name>
<evidence type="ECO:0000256" key="4">
    <source>
        <dbReference type="ARBA" id="ARBA00038735"/>
    </source>
</evidence>
<evidence type="ECO:0000313" key="6">
    <source>
        <dbReference type="EMBL" id="MDH5832930.1"/>
    </source>
</evidence>
<proteinExistence type="inferred from homology"/>
<dbReference type="EC" id="3.5.1.-" evidence="6"/>
<dbReference type="SUPFAM" id="SSF56235">
    <property type="entry name" value="N-terminal nucleophile aminohydrolases (Ntn hydrolases)"/>
    <property type="match status" value="1"/>
</dbReference>
<keyword evidence="7" id="KW-1185">Reference proteome</keyword>
<evidence type="ECO:0000256" key="2">
    <source>
        <dbReference type="ARBA" id="ARBA00022801"/>
    </source>
</evidence>
<dbReference type="RefSeq" id="WP_280577106.1">
    <property type="nucleotide sequence ID" value="NZ_JARXRO010000010.1"/>
</dbReference>
<keyword evidence="3" id="KW-0865">Zymogen</keyword>
<evidence type="ECO:0000256" key="3">
    <source>
        <dbReference type="ARBA" id="ARBA00023145"/>
    </source>
</evidence>
<comment type="similarity">
    <text evidence="1">Belongs to the peptidase S45 family.</text>
</comment>
<comment type="subunit">
    <text evidence="4">Heterodimer of an alpha subunit and a beta subunit processed from the same precursor.</text>
</comment>
<organism evidence="6 7">
    <name type="scientific">Luteimonas kalidii</name>
    <dbReference type="NCBI Taxonomy" id="3042025"/>
    <lineage>
        <taxon>Bacteria</taxon>
        <taxon>Pseudomonadati</taxon>
        <taxon>Pseudomonadota</taxon>
        <taxon>Gammaproteobacteria</taxon>
        <taxon>Lysobacterales</taxon>
        <taxon>Lysobacteraceae</taxon>
        <taxon>Luteimonas</taxon>
    </lineage>
</organism>
<dbReference type="InterPro" id="IPR043146">
    <property type="entry name" value="Penicillin_amidase_N_B-knob"/>
</dbReference>
<dbReference type="InterPro" id="IPR023343">
    <property type="entry name" value="Penicillin_amidase_dom1"/>
</dbReference>
<evidence type="ECO:0000313" key="7">
    <source>
        <dbReference type="Proteomes" id="UP001156873"/>
    </source>
</evidence>
<dbReference type="PANTHER" id="PTHR34218:SF4">
    <property type="entry name" value="ACYL-HOMOSERINE LACTONE ACYLASE QUIP"/>
    <property type="match status" value="1"/>
</dbReference>
<dbReference type="Gene3D" id="3.60.20.10">
    <property type="entry name" value="Glutamine Phosphoribosylpyrophosphate, subunit 1, domain 1"/>
    <property type="match status" value="1"/>
</dbReference>
<feature type="region of interest" description="Disordered" evidence="5">
    <location>
        <begin position="284"/>
        <end position="304"/>
    </location>
</feature>
<dbReference type="PIRSF" id="PIRSF001227">
    <property type="entry name" value="Pen_acylase"/>
    <property type="match status" value="1"/>
</dbReference>
<keyword evidence="2 6" id="KW-0378">Hydrolase</keyword>
<sequence length="860" mass="91793">MRKWSRRLLRSVIAGLACVVLLALAAWGLLRGSLPRLDGEAALAGLSAPAQIRRDALGVVTIEAASERDAMRALGYVHAQERYFEMDLLRRTAAGELSALFGPMALDVDRHHRVHRMRARVDARLDAIAGGQRPLLDAYAEGVNAGLSALRVRPWPYLLLRQRPQPWRPADTALAGYAMYFDLQDATNARELAMWTLEPHLPEPLYALLAHPGSDWDAPLTGEPFGDAVLPGADEVDLRRLPAPQARDGAARAGDASRDDAFATRLQPSSNVTAPPLAATQAEAGNGPFAAAPSSPARSDLRPGSNNFAVSGALTADGRAIVADDMHLGLRAPNLWFRARLRWPDARAPGGRVDVQGLTLPGLPAIVAGSNGHVAWGYTNSYADTLDWALERPCTAAGAGAGCSPVTVHAEAIAVAGADSVPFEVRETSWGPVLHDRPDGQVLSLRWTAHLPRSLDLGLMQFAYAASVDDVLAQADRAAIPTQNLVVGDADGDIAWRLLGPVPARSGDCRRRLPARMNDTDMPAPGTRTSTDAEPPSGARARGTIAPSCAPWANVTDAAPVVRSPDADRLWTANARVVSGETLSRIGDGGYALGARQRQIRDALQSGRRFTEADLLALQLDDRALLMTRWRDLLVALAAADDAPPPLRNLATATADWTGRASVDSAGYRIVRAWRQAVHARLLDGLTAPARAALGADFILPDLPQFEGVAWPLVQQRPAHLLPRGFDSWPALFADAAREVDDELSASGPLRARTWGERNTAAICHPLAGAVPLGKRLLCMPADRLPGDAMMPRVQGPSFGASERMVVSPGHEGDGILHMPGGQSGHPLSPFWGAGHDDWVQGRASPFLPGAARHTLVLQP</sequence>
<dbReference type="GO" id="GO:0016787">
    <property type="term" value="F:hydrolase activity"/>
    <property type="evidence" value="ECO:0007669"/>
    <property type="project" value="UniProtKB-KW"/>
</dbReference>
<dbReference type="InterPro" id="IPR043147">
    <property type="entry name" value="Penicillin_amidase_A-knob"/>
</dbReference>
<feature type="region of interest" description="Disordered" evidence="5">
    <location>
        <begin position="514"/>
        <end position="545"/>
    </location>
</feature>
<reference evidence="6 7" key="1">
    <citation type="submission" date="2023-04" db="EMBL/GenBank/DDBJ databases">
        <title>Luteimonas sp. M1R5S59.</title>
        <authorList>
            <person name="Sun J.-Q."/>
        </authorList>
    </citation>
    <scope>NUCLEOTIDE SEQUENCE [LARGE SCALE GENOMIC DNA]</scope>
    <source>
        <strain evidence="6 7">M1R5S59</strain>
    </source>
</reference>
<dbReference type="Proteomes" id="UP001156873">
    <property type="component" value="Unassembled WGS sequence"/>
</dbReference>
<dbReference type="CDD" id="cd03747">
    <property type="entry name" value="Ntn_PGA_like"/>
    <property type="match status" value="1"/>
</dbReference>
<dbReference type="InterPro" id="IPR002692">
    <property type="entry name" value="S45"/>
</dbReference>
<evidence type="ECO:0000256" key="1">
    <source>
        <dbReference type="ARBA" id="ARBA00006586"/>
    </source>
</evidence>
<dbReference type="Gene3D" id="1.10.439.10">
    <property type="entry name" value="Penicillin Amidohydrolase, domain 1"/>
    <property type="match status" value="1"/>
</dbReference>
<dbReference type="PANTHER" id="PTHR34218">
    <property type="entry name" value="PEPTIDASE S45 PENICILLIN AMIDASE"/>
    <property type="match status" value="1"/>
</dbReference>
<dbReference type="InterPro" id="IPR029055">
    <property type="entry name" value="Ntn_hydrolases_N"/>
</dbReference>
<evidence type="ECO:0000256" key="5">
    <source>
        <dbReference type="SAM" id="MobiDB-lite"/>
    </source>
</evidence>
<dbReference type="InterPro" id="IPR014395">
    <property type="entry name" value="Pen/GL7ACA/AHL_acylase"/>
</dbReference>
<dbReference type="Pfam" id="PF01804">
    <property type="entry name" value="Penicil_amidase"/>
    <property type="match status" value="1"/>
</dbReference>
<comment type="caution">
    <text evidence="6">The sequence shown here is derived from an EMBL/GenBank/DDBJ whole genome shotgun (WGS) entry which is preliminary data.</text>
</comment>
<protein>
    <submittedName>
        <fullName evidence="6">Penicillin acylase family protein</fullName>
        <ecNumber evidence="6">3.5.1.-</ecNumber>
    </submittedName>
</protein>
<dbReference type="Gene3D" id="2.30.120.10">
    <property type="match status" value="1"/>
</dbReference>
<dbReference type="EMBL" id="JARXRO010000010">
    <property type="protein sequence ID" value="MDH5832930.1"/>
    <property type="molecule type" value="Genomic_DNA"/>
</dbReference>
<gene>
    <name evidence="6" type="ORF">QFW81_03140</name>
</gene>
<dbReference type="Gene3D" id="1.10.1400.10">
    <property type="match status" value="1"/>
</dbReference>